<dbReference type="AlphaFoldDB" id="A0A511B291"/>
<feature type="transmembrane region" description="Helical" evidence="1">
    <location>
        <begin position="20"/>
        <end position="44"/>
    </location>
</feature>
<gene>
    <name evidence="2" type="ORF">GWA01_13710</name>
</gene>
<keyword evidence="1" id="KW-0472">Membrane</keyword>
<proteinExistence type="predicted"/>
<evidence type="ECO:0000313" key="2">
    <source>
        <dbReference type="EMBL" id="GEK93601.1"/>
    </source>
</evidence>
<sequence length="109" mass="12291">MSSEDRLKHNKNKGQKEVSVAVTLIRTAILIGLTLAFMAIFRFWKPAIHGMQKVAGTGAWQSLYGFFHINSGLGREQLILTAVMLVCFALALLAQFIGLWLIRIFRKRT</sequence>
<protein>
    <submittedName>
        <fullName evidence="2">Uncharacterized protein</fullName>
    </submittedName>
</protein>
<name>A0A511B291_9PROT</name>
<keyword evidence="1" id="KW-0812">Transmembrane</keyword>
<evidence type="ECO:0000256" key="1">
    <source>
        <dbReference type="SAM" id="Phobius"/>
    </source>
</evidence>
<dbReference type="RefSeq" id="WP_146795226.1">
    <property type="nucleotide sequence ID" value="NZ_BARC01000014.1"/>
</dbReference>
<dbReference type="EMBL" id="BJUZ01000001">
    <property type="protein sequence ID" value="GEK93601.1"/>
    <property type="molecule type" value="Genomic_DNA"/>
</dbReference>
<dbReference type="Proteomes" id="UP000321230">
    <property type="component" value="Unassembled WGS sequence"/>
</dbReference>
<reference evidence="2 3" key="1">
    <citation type="submission" date="2019-07" db="EMBL/GenBank/DDBJ databases">
        <title>Whole genome shotgun sequence of Gluconobacter wancherniae NBRC 103581.</title>
        <authorList>
            <person name="Hosoyama A."/>
            <person name="Uohara A."/>
            <person name="Ohji S."/>
            <person name="Ichikawa N."/>
        </authorList>
    </citation>
    <scope>NUCLEOTIDE SEQUENCE [LARGE SCALE GENOMIC DNA]</scope>
    <source>
        <strain evidence="2 3">NBRC 103581</strain>
    </source>
</reference>
<comment type="caution">
    <text evidence="2">The sequence shown here is derived from an EMBL/GenBank/DDBJ whole genome shotgun (WGS) entry which is preliminary data.</text>
</comment>
<feature type="transmembrane region" description="Helical" evidence="1">
    <location>
        <begin position="78"/>
        <end position="102"/>
    </location>
</feature>
<keyword evidence="3" id="KW-1185">Reference proteome</keyword>
<organism evidence="2 3">
    <name type="scientific">Gluconobacter wancherniae NBRC 103581</name>
    <dbReference type="NCBI Taxonomy" id="656744"/>
    <lineage>
        <taxon>Bacteria</taxon>
        <taxon>Pseudomonadati</taxon>
        <taxon>Pseudomonadota</taxon>
        <taxon>Alphaproteobacteria</taxon>
        <taxon>Acetobacterales</taxon>
        <taxon>Acetobacteraceae</taxon>
        <taxon>Gluconobacter</taxon>
    </lineage>
</organism>
<evidence type="ECO:0000313" key="3">
    <source>
        <dbReference type="Proteomes" id="UP000321230"/>
    </source>
</evidence>
<dbReference type="OrthoDB" id="7285000at2"/>
<accession>A0A511B291</accession>
<keyword evidence="1" id="KW-1133">Transmembrane helix</keyword>